<comment type="caution">
    <text evidence="2">The sequence shown here is derived from an EMBL/GenBank/DDBJ whole genome shotgun (WGS) entry which is preliminary data.</text>
</comment>
<keyword evidence="1" id="KW-0472">Membrane</keyword>
<reference evidence="2" key="1">
    <citation type="submission" date="2019-08" db="EMBL/GenBank/DDBJ databases">
        <authorList>
            <person name="Kucharzyk K."/>
            <person name="Murdoch R.W."/>
            <person name="Higgins S."/>
            <person name="Loffler F."/>
        </authorList>
    </citation>
    <scope>NUCLEOTIDE SEQUENCE</scope>
</reference>
<organism evidence="2">
    <name type="scientific">bioreactor metagenome</name>
    <dbReference type="NCBI Taxonomy" id="1076179"/>
    <lineage>
        <taxon>unclassified sequences</taxon>
        <taxon>metagenomes</taxon>
        <taxon>ecological metagenomes</taxon>
    </lineage>
</organism>
<feature type="transmembrane region" description="Helical" evidence="1">
    <location>
        <begin position="6"/>
        <end position="22"/>
    </location>
</feature>
<sequence length="95" mass="10753">MINVLTLVLSSIIATIIFNYFFKYLIGSGKIPFKSAKTTKGKIIWLIICFSIYIVGYVFLDFLNLNVIGFNIGRGILLALFVTMLLFDSYKKGNK</sequence>
<protein>
    <submittedName>
        <fullName evidence="2">Uncharacterized protein</fullName>
    </submittedName>
</protein>
<feature type="transmembrane region" description="Helical" evidence="1">
    <location>
        <begin position="66"/>
        <end position="87"/>
    </location>
</feature>
<evidence type="ECO:0000313" key="2">
    <source>
        <dbReference type="EMBL" id="MPM05555.1"/>
    </source>
</evidence>
<name>A0A644WNR1_9ZZZZ</name>
<dbReference type="AlphaFoldDB" id="A0A644WNR1"/>
<gene>
    <name evidence="2" type="ORF">SDC9_51845</name>
</gene>
<dbReference type="EMBL" id="VSSQ01001144">
    <property type="protein sequence ID" value="MPM05555.1"/>
    <property type="molecule type" value="Genomic_DNA"/>
</dbReference>
<keyword evidence="1" id="KW-0812">Transmembrane</keyword>
<feature type="transmembrane region" description="Helical" evidence="1">
    <location>
        <begin position="43"/>
        <end position="60"/>
    </location>
</feature>
<keyword evidence="1" id="KW-1133">Transmembrane helix</keyword>
<accession>A0A644WNR1</accession>
<evidence type="ECO:0000256" key="1">
    <source>
        <dbReference type="SAM" id="Phobius"/>
    </source>
</evidence>
<proteinExistence type="predicted"/>